<feature type="compositionally biased region" description="Acidic residues" evidence="1">
    <location>
        <begin position="81"/>
        <end position="95"/>
    </location>
</feature>
<evidence type="ECO:0000313" key="2">
    <source>
        <dbReference type="EMBL" id="CAD7442757.1"/>
    </source>
</evidence>
<sequence length="230" mass="25888">MGIITSSLVSLIPDSKMLVLRIDKWGLDDAHKDKQNKLYSSDFKVSVFLHRVSSEHAVLPPGGQDWQCSRQFQDTTPSESSEAESTESDEEEDGWESGINLEEPLNPFIDLTKLQIMFTFQSDGIESLEIENVLLGLKTDSMFSDFAIKCLQALWLPISNADSEQYFSRYSLVVTDRRTPMKVDNIVTSCMLQFVAPPAPAIQKIAPKSRRKRFSLDISVDPSVSNKHLV</sequence>
<proteinExistence type="predicted"/>
<organism evidence="2">
    <name type="scientific">Timema bartmani</name>
    <dbReference type="NCBI Taxonomy" id="61472"/>
    <lineage>
        <taxon>Eukaryota</taxon>
        <taxon>Metazoa</taxon>
        <taxon>Ecdysozoa</taxon>
        <taxon>Arthropoda</taxon>
        <taxon>Hexapoda</taxon>
        <taxon>Insecta</taxon>
        <taxon>Pterygota</taxon>
        <taxon>Neoptera</taxon>
        <taxon>Polyneoptera</taxon>
        <taxon>Phasmatodea</taxon>
        <taxon>Timematodea</taxon>
        <taxon>Timematoidea</taxon>
        <taxon>Timematidae</taxon>
        <taxon>Timema</taxon>
    </lineage>
</organism>
<evidence type="ECO:0000256" key="1">
    <source>
        <dbReference type="SAM" id="MobiDB-lite"/>
    </source>
</evidence>
<dbReference type="Gene3D" id="2.60.40.1110">
    <property type="match status" value="1"/>
</dbReference>
<dbReference type="InterPro" id="IPR035892">
    <property type="entry name" value="C2_domain_sf"/>
</dbReference>
<protein>
    <submittedName>
        <fullName evidence="2">Uncharacterized protein</fullName>
    </submittedName>
</protein>
<dbReference type="SUPFAM" id="SSF49562">
    <property type="entry name" value="C2 domain (Calcium/lipid-binding domain, CaLB)"/>
    <property type="match status" value="1"/>
</dbReference>
<dbReference type="AlphaFoldDB" id="A0A7R9I0B7"/>
<accession>A0A7R9I0B7</accession>
<reference evidence="2" key="1">
    <citation type="submission" date="2020-11" db="EMBL/GenBank/DDBJ databases">
        <authorList>
            <person name="Tran Van P."/>
        </authorList>
    </citation>
    <scope>NUCLEOTIDE SEQUENCE</scope>
</reference>
<name>A0A7R9I0B7_9NEOP</name>
<feature type="region of interest" description="Disordered" evidence="1">
    <location>
        <begin position="60"/>
        <end position="98"/>
    </location>
</feature>
<dbReference type="EMBL" id="OD565847">
    <property type="protein sequence ID" value="CAD7442757.1"/>
    <property type="molecule type" value="Genomic_DNA"/>
</dbReference>
<gene>
    <name evidence="2" type="ORF">TBIB3V08_LOCUS5182</name>
</gene>